<gene>
    <name evidence="2" type="ORF">Nepgr_016744</name>
</gene>
<proteinExistence type="predicted"/>
<keyword evidence="3" id="KW-1185">Reference proteome</keyword>
<comment type="caution">
    <text evidence="2">The sequence shown here is derived from an EMBL/GenBank/DDBJ whole genome shotgun (WGS) entry which is preliminary data.</text>
</comment>
<feature type="compositionally biased region" description="Polar residues" evidence="1">
    <location>
        <begin position="46"/>
        <end position="59"/>
    </location>
</feature>
<evidence type="ECO:0000313" key="3">
    <source>
        <dbReference type="Proteomes" id="UP001279734"/>
    </source>
</evidence>
<protein>
    <submittedName>
        <fullName evidence="2">Uncharacterized protein</fullName>
    </submittedName>
</protein>
<sequence length="141" mass="15943">MNSELKYSFGRGLLTENGRVSKSRLPKLKSPSTSTELRRGTERTQVHIQTTNGDSSPTESEFAVPLEREVLELIPQRALTLSKIQNLPQGVTHDKNHIRWSKYWQTEVNAWISCVTTQEFGIGCCQKDQSHGARLLELCAM</sequence>
<accession>A0AAD3SP46</accession>
<evidence type="ECO:0000256" key="1">
    <source>
        <dbReference type="SAM" id="MobiDB-lite"/>
    </source>
</evidence>
<dbReference type="AlphaFoldDB" id="A0AAD3SP46"/>
<reference evidence="2" key="1">
    <citation type="submission" date="2023-05" db="EMBL/GenBank/DDBJ databases">
        <title>Nepenthes gracilis genome sequencing.</title>
        <authorList>
            <person name="Fukushima K."/>
        </authorList>
    </citation>
    <scope>NUCLEOTIDE SEQUENCE</scope>
    <source>
        <strain evidence="2">SING2019-196</strain>
    </source>
</reference>
<name>A0AAD3SP46_NEPGR</name>
<dbReference type="EMBL" id="BSYO01000014">
    <property type="protein sequence ID" value="GMH14903.1"/>
    <property type="molecule type" value="Genomic_DNA"/>
</dbReference>
<evidence type="ECO:0000313" key="2">
    <source>
        <dbReference type="EMBL" id="GMH14903.1"/>
    </source>
</evidence>
<organism evidence="2 3">
    <name type="scientific">Nepenthes gracilis</name>
    <name type="common">Slender pitcher plant</name>
    <dbReference type="NCBI Taxonomy" id="150966"/>
    <lineage>
        <taxon>Eukaryota</taxon>
        <taxon>Viridiplantae</taxon>
        <taxon>Streptophyta</taxon>
        <taxon>Embryophyta</taxon>
        <taxon>Tracheophyta</taxon>
        <taxon>Spermatophyta</taxon>
        <taxon>Magnoliopsida</taxon>
        <taxon>eudicotyledons</taxon>
        <taxon>Gunneridae</taxon>
        <taxon>Pentapetalae</taxon>
        <taxon>Caryophyllales</taxon>
        <taxon>Nepenthaceae</taxon>
        <taxon>Nepenthes</taxon>
    </lineage>
</organism>
<feature type="compositionally biased region" description="Basic and acidic residues" evidence="1">
    <location>
        <begin position="36"/>
        <end position="45"/>
    </location>
</feature>
<feature type="region of interest" description="Disordered" evidence="1">
    <location>
        <begin position="20"/>
        <end position="61"/>
    </location>
</feature>
<dbReference type="Proteomes" id="UP001279734">
    <property type="component" value="Unassembled WGS sequence"/>
</dbReference>